<proteinExistence type="predicted"/>
<feature type="transmembrane region" description="Helical" evidence="6">
    <location>
        <begin position="377"/>
        <end position="397"/>
    </location>
</feature>
<feature type="transmembrane region" description="Helical" evidence="6">
    <location>
        <begin position="355"/>
        <end position="371"/>
    </location>
</feature>
<reference evidence="9" key="1">
    <citation type="journal article" date="2019" name="Int. J. Syst. Evol. Microbiol.">
        <title>The Global Catalogue of Microorganisms (GCM) 10K type strain sequencing project: providing services to taxonomists for standard genome sequencing and annotation.</title>
        <authorList>
            <consortium name="The Broad Institute Genomics Platform"/>
            <consortium name="The Broad Institute Genome Sequencing Center for Infectious Disease"/>
            <person name="Wu L."/>
            <person name="Ma J."/>
        </authorList>
    </citation>
    <scope>NUCLEOTIDE SEQUENCE [LARGE SCALE GENOMIC DNA]</scope>
    <source>
        <strain evidence="9">CGMCC 4.7246</strain>
    </source>
</reference>
<feature type="transmembrane region" description="Helical" evidence="6">
    <location>
        <begin position="104"/>
        <end position="123"/>
    </location>
</feature>
<dbReference type="EMBL" id="JBHSQO010000001">
    <property type="protein sequence ID" value="MFC6087729.1"/>
    <property type="molecule type" value="Genomic_DNA"/>
</dbReference>
<evidence type="ECO:0000256" key="2">
    <source>
        <dbReference type="ARBA" id="ARBA00022475"/>
    </source>
</evidence>
<feature type="transmembrane region" description="Helical" evidence="6">
    <location>
        <begin position="51"/>
        <end position="69"/>
    </location>
</feature>
<dbReference type="Gene3D" id="1.20.1250.20">
    <property type="entry name" value="MFS general substrate transporter like domains"/>
    <property type="match status" value="1"/>
</dbReference>
<gene>
    <name evidence="8" type="ORF">ACFP3R_00420</name>
</gene>
<name>A0ABW1NWL5_9PSEU</name>
<dbReference type="Proteomes" id="UP001596220">
    <property type="component" value="Unassembled WGS sequence"/>
</dbReference>
<evidence type="ECO:0000313" key="8">
    <source>
        <dbReference type="EMBL" id="MFC6087729.1"/>
    </source>
</evidence>
<dbReference type="InterPro" id="IPR036259">
    <property type="entry name" value="MFS_trans_sf"/>
</dbReference>
<feature type="transmembrane region" description="Helical" evidence="6">
    <location>
        <begin position="311"/>
        <end position="334"/>
    </location>
</feature>
<evidence type="ECO:0000259" key="7">
    <source>
        <dbReference type="PROSITE" id="PS50850"/>
    </source>
</evidence>
<evidence type="ECO:0000313" key="9">
    <source>
        <dbReference type="Proteomes" id="UP001596220"/>
    </source>
</evidence>
<keyword evidence="3 6" id="KW-0812">Transmembrane</keyword>
<dbReference type="Pfam" id="PF07690">
    <property type="entry name" value="MFS_1"/>
    <property type="match status" value="1"/>
</dbReference>
<feature type="transmembrane region" description="Helical" evidence="6">
    <location>
        <begin position="259"/>
        <end position="278"/>
    </location>
</feature>
<dbReference type="PANTHER" id="PTHR23513">
    <property type="entry name" value="INTEGRAL MEMBRANE EFFLUX PROTEIN-RELATED"/>
    <property type="match status" value="1"/>
</dbReference>
<dbReference type="InterPro" id="IPR020846">
    <property type="entry name" value="MFS_dom"/>
</dbReference>
<dbReference type="PROSITE" id="PS50850">
    <property type="entry name" value="MFS"/>
    <property type="match status" value="1"/>
</dbReference>
<feature type="domain" description="Major facilitator superfamily (MFS) profile" evidence="7">
    <location>
        <begin position="170"/>
        <end position="420"/>
    </location>
</feature>
<comment type="caution">
    <text evidence="8">The sequence shown here is derived from an EMBL/GenBank/DDBJ whole genome shotgun (WGS) entry which is preliminary data.</text>
</comment>
<dbReference type="SUPFAM" id="SSF103473">
    <property type="entry name" value="MFS general substrate transporter"/>
    <property type="match status" value="1"/>
</dbReference>
<sequence>MGALWGDRDFLCLWGGETVSQFGAQVTQLALPLAAVYQLDAGPAELGLLNAASYAPFLGLSLLIGVWVDRRARKPLMVWSNVARAVLVTSIPLCAVLDVLHIGYLYAVAFAIGTFTAIFDVSYQSYLPSLIAREHLVEGNSKLQASGSVAQVGGPALAGVLVGWLTAPIALLVNGASYVVSVLGLTAIRRPEPEPERPEQRTSVVRSIGEGLRLVFGNAYVRACALQAGTYNFCWMALQTVFVVYAARQLGLSSSTIGLLFALGALGSLLGAITAGAVKRRLGLGRAIVAEVLLCCLAPLLLPLAPGGAAGIAMMALGLFLGQLGATTATIHVVSLRQAITPARLLGRVNSGCRFLAWGPLPLGAFVGGVLGESIGLRPALFAAACSFVLALLWVVFSPVPRLTEFPDHPDSAPSKAPAA</sequence>
<dbReference type="RefSeq" id="WP_380631599.1">
    <property type="nucleotide sequence ID" value="NZ_JBHSQO010000001.1"/>
</dbReference>
<evidence type="ECO:0000256" key="3">
    <source>
        <dbReference type="ARBA" id="ARBA00022692"/>
    </source>
</evidence>
<organism evidence="8 9">
    <name type="scientific">Saccharothrix lopnurensis</name>
    <dbReference type="NCBI Taxonomy" id="1670621"/>
    <lineage>
        <taxon>Bacteria</taxon>
        <taxon>Bacillati</taxon>
        <taxon>Actinomycetota</taxon>
        <taxon>Actinomycetes</taxon>
        <taxon>Pseudonocardiales</taxon>
        <taxon>Pseudonocardiaceae</taxon>
        <taxon>Saccharothrix</taxon>
    </lineage>
</organism>
<accession>A0ABW1NWL5</accession>
<evidence type="ECO:0000256" key="5">
    <source>
        <dbReference type="ARBA" id="ARBA00023136"/>
    </source>
</evidence>
<evidence type="ECO:0000256" key="4">
    <source>
        <dbReference type="ARBA" id="ARBA00022989"/>
    </source>
</evidence>
<keyword evidence="5 6" id="KW-0472">Membrane</keyword>
<keyword evidence="9" id="KW-1185">Reference proteome</keyword>
<feature type="transmembrane region" description="Helical" evidence="6">
    <location>
        <begin position="230"/>
        <end position="247"/>
    </location>
</feature>
<feature type="transmembrane region" description="Helical" evidence="6">
    <location>
        <begin position="169"/>
        <end position="188"/>
    </location>
</feature>
<evidence type="ECO:0000256" key="6">
    <source>
        <dbReference type="SAM" id="Phobius"/>
    </source>
</evidence>
<dbReference type="PANTHER" id="PTHR23513:SF6">
    <property type="entry name" value="MAJOR FACILITATOR SUPERFAMILY ASSOCIATED DOMAIN-CONTAINING PROTEIN"/>
    <property type="match status" value="1"/>
</dbReference>
<evidence type="ECO:0000256" key="1">
    <source>
        <dbReference type="ARBA" id="ARBA00004651"/>
    </source>
</evidence>
<dbReference type="InterPro" id="IPR011701">
    <property type="entry name" value="MFS"/>
</dbReference>
<feature type="transmembrane region" description="Helical" evidence="6">
    <location>
        <begin position="287"/>
        <end position="305"/>
    </location>
</feature>
<dbReference type="CDD" id="cd06173">
    <property type="entry name" value="MFS_MefA_like"/>
    <property type="match status" value="1"/>
</dbReference>
<keyword evidence="2" id="KW-1003">Cell membrane</keyword>
<protein>
    <submittedName>
        <fullName evidence="8">MFS transporter</fullName>
    </submittedName>
</protein>
<keyword evidence="4 6" id="KW-1133">Transmembrane helix</keyword>
<comment type="subcellular location">
    <subcellularLocation>
        <location evidence="1">Cell membrane</location>
        <topology evidence="1">Multi-pass membrane protein</topology>
    </subcellularLocation>
</comment>